<feature type="domain" description="BFD-like [2Fe-2S]-binding" evidence="10">
    <location>
        <begin position="450"/>
        <end position="495"/>
    </location>
</feature>
<dbReference type="EMBL" id="JAGIOF010000001">
    <property type="protein sequence ID" value="MBP2387704.1"/>
    <property type="molecule type" value="Genomic_DNA"/>
</dbReference>
<dbReference type="Proteomes" id="UP001296993">
    <property type="component" value="Unassembled WGS sequence"/>
</dbReference>
<dbReference type="GO" id="GO:0016491">
    <property type="term" value="F:oxidoreductase activity"/>
    <property type="evidence" value="ECO:0007669"/>
    <property type="project" value="UniProtKB-KW"/>
</dbReference>
<dbReference type="PANTHER" id="PTHR43809">
    <property type="entry name" value="NITRITE REDUCTASE (NADH) LARGE SUBUNIT"/>
    <property type="match status" value="1"/>
</dbReference>
<dbReference type="InterPro" id="IPR023753">
    <property type="entry name" value="FAD/NAD-binding_dom"/>
</dbReference>
<comment type="caution">
    <text evidence="12">The sequence shown here is derived from an EMBL/GenBank/DDBJ whole genome shotgun (WGS) entry which is preliminary data.</text>
</comment>
<evidence type="ECO:0000256" key="4">
    <source>
        <dbReference type="ARBA" id="ARBA00010429"/>
    </source>
</evidence>
<evidence type="ECO:0000259" key="10">
    <source>
        <dbReference type="Pfam" id="PF04324"/>
    </source>
</evidence>
<protein>
    <submittedName>
        <fullName evidence="12">Assimilatory nitrate reductase electron transfer subunit</fullName>
        <ecNumber evidence="12">1.7.99.4</ecNumber>
    </submittedName>
</protein>
<comment type="cofactor">
    <cofactor evidence="1">
        <name>siroheme</name>
        <dbReference type="ChEBI" id="CHEBI:60052"/>
    </cofactor>
</comment>
<dbReference type="PANTHER" id="PTHR43809:SF1">
    <property type="entry name" value="NITRITE REDUCTASE (NADH) LARGE SUBUNIT"/>
    <property type="match status" value="1"/>
</dbReference>
<name>A0ABS4XGW2_9MICC</name>
<reference evidence="12 13" key="1">
    <citation type="submission" date="2021-03" db="EMBL/GenBank/DDBJ databases">
        <title>Sequencing the genomes of 1000 actinobacteria strains.</title>
        <authorList>
            <person name="Klenk H.-P."/>
        </authorList>
    </citation>
    <scope>NUCLEOTIDE SEQUENCE [LARGE SCALE GENOMIC DNA]</scope>
    <source>
        <strain evidence="12 13">DSM 15797</strain>
    </source>
</reference>
<keyword evidence="5" id="KW-0349">Heme</keyword>
<dbReference type="InterPro" id="IPR036188">
    <property type="entry name" value="FAD/NAD-bd_sf"/>
</dbReference>
<dbReference type="Pfam" id="PF07992">
    <property type="entry name" value="Pyr_redox_2"/>
    <property type="match status" value="1"/>
</dbReference>
<evidence type="ECO:0000256" key="1">
    <source>
        <dbReference type="ARBA" id="ARBA00001929"/>
    </source>
</evidence>
<dbReference type="EC" id="1.7.99.4" evidence="12"/>
<comment type="pathway">
    <text evidence="3">Nitrogen metabolism; nitrate reduction (assimilation).</text>
</comment>
<evidence type="ECO:0000313" key="13">
    <source>
        <dbReference type="Proteomes" id="UP001296993"/>
    </source>
</evidence>
<evidence type="ECO:0000256" key="2">
    <source>
        <dbReference type="ARBA" id="ARBA00001966"/>
    </source>
</evidence>
<keyword evidence="6" id="KW-0479">Metal-binding</keyword>
<dbReference type="Gene3D" id="3.50.50.60">
    <property type="entry name" value="FAD/NAD(P)-binding domain"/>
    <property type="match status" value="2"/>
</dbReference>
<evidence type="ECO:0000313" key="12">
    <source>
        <dbReference type="EMBL" id="MBP2387704.1"/>
    </source>
</evidence>
<evidence type="ECO:0000256" key="5">
    <source>
        <dbReference type="ARBA" id="ARBA00022617"/>
    </source>
</evidence>
<keyword evidence="13" id="KW-1185">Reference proteome</keyword>
<accession>A0ABS4XGW2</accession>
<dbReference type="InterPro" id="IPR007419">
    <property type="entry name" value="BFD-like_2Fe2S-bd_dom"/>
</dbReference>
<dbReference type="Pfam" id="PF04324">
    <property type="entry name" value="Fer2_BFD"/>
    <property type="match status" value="1"/>
</dbReference>
<organism evidence="12 13">
    <name type="scientific">Paeniglutamicibacter kerguelensis</name>
    <dbReference type="NCBI Taxonomy" id="254788"/>
    <lineage>
        <taxon>Bacteria</taxon>
        <taxon>Bacillati</taxon>
        <taxon>Actinomycetota</taxon>
        <taxon>Actinomycetes</taxon>
        <taxon>Micrococcales</taxon>
        <taxon>Micrococcaceae</taxon>
        <taxon>Paeniglutamicibacter</taxon>
    </lineage>
</organism>
<dbReference type="PRINTS" id="PR00368">
    <property type="entry name" value="FADPNR"/>
</dbReference>
<dbReference type="RefSeq" id="WP_210000133.1">
    <property type="nucleotide sequence ID" value="NZ_BAAAJY010000001.1"/>
</dbReference>
<sequence>MPGTPERIIVIGFGPVAASLAEGLLPGVADGRIHLTVVSAEKHVAYNRVLLAELAVGATEAGHLNMVDEQRLRQSGVYLRLGTKVTRVDRSRSQVRLGDGGVLPYDRLVFATGARPVIPTLHGVNFEPHVEARLPDGVLALRTLEDATELHGVLQREGRVLVLGGGILGIEAALAMAKAGHRPVLIHHGEAPLGRTVDADGGKLLARGLRAAGIEVVSGVRATGVEKDDAGFTGLATEGHGVIPGDALLISTGVRARTELAAGCGLKVNRGIQTNEFLVADSENRIFAIGDCAEVAGRAPVGLLAPGWAQAGWLANFMLTHPAPRPDAPAERLDPAIAPPAHHSSDVLMLKGQGLEVTAGGNISAGLWDGGEDQVTVFADPAEGRYLKLVTRHGVPTGFLAMGLPRTSAELVLAYERGSVLPQDRSTLLRLDDPCALETPVAAGTDDQLCRCSGATHGQVARAVEAGCLTVSEVGDACRAGTGCGGCRATIEAMLRPVPVSA</sequence>
<proteinExistence type="inferred from homology"/>
<gene>
    <name evidence="12" type="ORF">JOF47_003215</name>
</gene>
<keyword evidence="9" id="KW-0411">Iron-sulfur</keyword>
<evidence type="ECO:0000256" key="8">
    <source>
        <dbReference type="ARBA" id="ARBA00023004"/>
    </source>
</evidence>
<feature type="domain" description="FAD/NAD(P)-binding" evidence="11">
    <location>
        <begin position="7"/>
        <end position="299"/>
    </location>
</feature>
<comment type="cofactor">
    <cofactor evidence="2">
        <name>[4Fe-4S] cluster</name>
        <dbReference type="ChEBI" id="CHEBI:49883"/>
    </cofactor>
</comment>
<dbReference type="Gene3D" id="1.10.10.1100">
    <property type="entry name" value="BFD-like [2Fe-2S]-binding domain"/>
    <property type="match status" value="1"/>
</dbReference>
<evidence type="ECO:0000256" key="3">
    <source>
        <dbReference type="ARBA" id="ARBA00005096"/>
    </source>
</evidence>
<evidence type="ECO:0000259" key="11">
    <source>
        <dbReference type="Pfam" id="PF07992"/>
    </source>
</evidence>
<dbReference type="SUPFAM" id="SSF51905">
    <property type="entry name" value="FAD/NAD(P)-binding domain"/>
    <property type="match status" value="2"/>
</dbReference>
<dbReference type="InterPro" id="IPR041854">
    <property type="entry name" value="BFD-like_2Fe2S-bd_dom_sf"/>
</dbReference>
<evidence type="ECO:0000256" key="6">
    <source>
        <dbReference type="ARBA" id="ARBA00022723"/>
    </source>
</evidence>
<comment type="similarity">
    <text evidence="4">Belongs to the nitrite and sulfite reductase 4Fe-4S domain family.</text>
</comment>
<keyword evidence="8" id="KW-0408">Iron</keyword>
<dbReference type="InterPro" id="IPR052034">
    <property type="entry name" value="NasD-like"/>
</dbReference>
<keyword evidence="7 12" id="KW-0560">Oxidoreductase</keyword>
<evidence type="ECO:0000256" key="9">
    <source>
        <dbReference type="ARBA" id="ARBA00023014"/>
    </source>
</evidence>
<evidence type="ECO:0000256" key="7">
    <source>
        <dbReference type="ARBA" id="ARBA00023002"/>
    </source>
</evidence>